<dbReference type="EMBL" id="VSRQ01000009">
    <property type="protein sequence ID" value="TYK44048.1"/>
    <property type="molecule type" value="Genomic_DNA"/>
</dbReference>
<dbReference type="InterPro" id="IPR046016">
    <property type="entry name" value="Dur/DurB-like"/>
</dbReference>
<evidence type="ECO:0000313" key="1">
    <source>
        <dbReference type="EMBL" id="TYK44048.1"/>
    </source>
</evidence>
<dbReference type="Proteomes" id="UP000323505">
    <property type="component" value="Unassembled WGS sequence"/>
</dbReference>
<protein>
    <submittedName>
        <fullName evidence="1">Cinnamycin family lantibiotic</fullName>
    </submittedName>
</protein>
<sequence length="53" mass="5609">MSTELPIPREADAVDTTGLFAMAPSTDEVNIAGSACRNTCVSGWTIRCDGYTL</sequence>
<keyword evidence="2" id="KW-1185">Reference proteome</keyword>
<dbReference type="Pfam" id="PF19398">
    <property type="entry name" value="DurB-like"/>
    <property type="match status" value="1"/>
</dbReference>
<organism evidence="1 2">
    <name type="scientific">Actinomadura decatromicini</name>
    <dbReference type="NCBI Taxonomy" id="2604572"/>
    <lineage>
        <taxon>Bacteria</taxon>
        <taxon>Bacillati</taxon>
        <taxon>Actinomycetota</taxon>
        <taxon>Actinomycetes</taxon>
        <taxon>Streptosporangiales</taxon>
        <taxon>Thermomonosporaceae</taxon>
        <taxon>Actinomadura</taxon>
    </lineage>
</organism>
<dbReference type="RefSeq" id="WP_148767233.1">
    <property type="nucleotide sequence ID" value="NZ_VSRQ01000009.1"/>
</dbReference>
<evidence type="ECO:0000313" key="2">
    <source>
        <dbReference type="Proteomes" id="UP000323505"/>
    </source>
</evidence>
<reference evidence="1 2" key="1">
    <citation type="submission" date="2019-08" db="EMBL/GenBank/DDBJ databases">
        <title>Actinomadura sp. nov. CYP1-5 isolated from mountain soil.</title>
        <authorList>
            <person name="Songsumanus A."/>
            <person name="Kuncharoen N."/>
            <person name="Kudo T."/>
            <person name="Yuki M."/>
            <person name="Igarashi Y."/>
            <person name="Tanasupawat S."/>
        </authorList>
    </citation>
    <scope>NUCLEOTIDE SEQUENCE [LARGE SCALE GENOMIC DNA]</scope>
    <source>
        <strain evidence="1 2">CYP1-5</strain>
    </source>
</reference>
<accession>A0A5D3F7X9</accession>
<dbReference type="AlphaFoldDB" id="A0A5D3F7X9"/>
<gene>
    <name evidence="1" type="ORF">FXF68_35620</name>
</gene>
<comment type="caution">
    <text evidence="1">The sequence shown here is derived from an EMBL/GenBank/DDBJ whole genome shotgun (WGS) entry which is preliminary data.</text>
</comment>
<name>A0A5D3F7X9_9ACTN</name>
<dbReference type="InterPro" id="IPR048275">
    <property type="entry name" value="Cinnamycin_RiPP"/>
</dbReference>
<proteinExistence type="predicted"/>
<dbReference type="NCBIfam" id="NF033431">
    <property type="entry name" value="cinnamycin_RiPP"/>
    <property type="match status" value="1"/>
</dbReference>